<feature type="transmembrane region" description="Helical" evidence="1">
    <location>
        <begin position="106"/>
        <end position="133"/>
    </location>
</feature>
<name>A0A2G9Y7J5_9BACT</name>
<feature type="transmembrane region" description="Helical" evidence="1">
    <location>
        <begin position="139"/>
        <end position="163"/>
    </location>
</feature>
<dbReference type="AlphaFoldDB" id="A0A2G9Y7J5"/>
<dbReference type="PANTHER" id="PTHR43229:SF2">
    <property type="entry name" value="NODULATION PROTEIN J"/>
    <property type="match status" value="1"/>
</dbReference>
<evidence type="ECO:0000313" key="3">
    <source>
        <dbReference type="Proteomes" id="UP000231025"/>
    </source>
</evidence>
<organism evidence="2 3">
    <name type="scientific">Candidatus Roizmanbacteria bacterium CG23_combo_of_CG06-09_8_20_14_all_35_49</name>
    <dbReference type="NCBI Taxonomy" id="1974863"/>
    <lineage>
        <taxon>Bacteria</taxon>
        <taxon>Candidatus Roizmaniibacteriota</taxon>
    </lineage>
</organism>
<feature type="transmembrane region" description="Helical" evidence="1">
    <location>
        <begin position="231"/>
        <end position="249"/>
    </location>
</feature>
<proteinExistence type="predicted"/>
<gene>
    <name evidence="2" type="ORF">COX47_00820</name>
</gene>
<comment type="caution">
    <text evidence="2">The sequence shown here is derived from an EMBL/GenBank/DDBJ whole genome shotgun (WGS) entry which is preliminary data.</text>
</comment>
<reference evidence="2 3" key="1">
    <citation type="submission" date="2017-09" db="EMBL/GenBank/DDBJ databases">
        <title>Depth-based differentiation of microbial function through sediment-hosted aquifers and enrichment of novel symbionts in the deep terrestrial subsurface.</title>
        <authorList>
            <person name="Probst A.J."/>
            <person name="Ladd B."/>
            <person name="Jarett J.K."/>
            <person name="Geller-Mcgrath D.E."/>
            <person name="Sieber C.M."/>
            <person name="Emerson J.B."/>
            <person name="Anantharaman K."/>
            <person name="Thomas B.C."/>
            <person name="Malmstrom R."/>
            <person name="Stieglmeier M."/>
            <person name="Klingl A."/>
            <person name="Woyke T."/>
            <person name="Ryan C.M."/>
            <person name="Banfield J.F."/>
        </authorList>
    </citation>
    <scope>NUCLEOTIDE SEQUENCE [LARGE SCALE GENOMIC DNA]</scope>
    <source>
        <strain evidence="2">CG23_combo_of_CG06-09_8_20_14_all_35_49</strain>
    </source>
</reference>
<feature type="transmembrane region" description="Helical" evidence="1">
    <location>
        <begin position="55"/>
        <end position="74"/>
    </location>
</feature>
<accession>A0A2G9Y7J5</accession>
<dbReference type="PANTHER" id="PTHR43229">
    <property type="entry name" value="NODULATION PROTEIN J"/>
    <property type="match status" value="1"/>
</dbReference>
<sequence length="265" mass="31090">MSLKMKFNRIYAMVLRFFYLFRHSYDRIGDAFYWPTIDLLIWGLTSSYFRTFAPNAPQIILIILSGHMFWLIVWRAQYEITVNLLEELWNKNMINIFVSPIKFSEWALSFVIVGIIKAAMSFPFAMLVVYFAYKINIIFFSWYFIPIIFLMFMTGWWVGFFVSGLILRFGTKVQTLAWTFAWVIGPFAAIYYPISVLPAWAQKISAFVPASYVFEGTREIINTGSTDPSKFYLSFVINLIYLILSILFLRSSFKKVLNKGLVKVY</sequence>
<dbReference type="Proteomes" id="UP000231025">
    <property type="component" value="Unassembled WGS sequence"/>
</dbReference>
<dbReference type="EMBL" id="PCRE01000014">
    <property type="protein sequence ID" value="PIP15229.1"/>
    <property type="molecule type" value="Genomic_DNA"/>
</dbReference>
<evidence type="ECO:0000256" key="1">
    <source>
        <dbReference type="SAM" id="Phobius"/>
    </source>
</evidence>
<dbReference type="InterPro" id="IPR051784">
    <property type="entry name" value="Nod_factor_ABC_transporter"/>
</dbReference>
<keyword evidence="1" id="KW-1133">Transmembrane helix</keyword>
<feature type="transmembrane region" description="Helical" evidence="1">
    <location>
        <begin position="175"/>
        <end position="194"/>
    </location>
</feature>
<evidence type="ECO:0008006" key="4">
    <source>
        <dbReference type="Google" id="ProtNLM"/>
    </source>
</evidence>
<evidence type="ECO:0000313" key="2">
    <source>
        <dbReference type="EMBL" id="PIP15229.1"/>
    </source>
</evidence>
<keyword evidence="1" id="KW-0812">Transmembrane</keyword>
<protein>
    <recommendedName>
        <fullName evidence="4">ABC-2 type transporter domain-containing protein</fullName>
    </recommendedName>
</protein>
<keyword evidence="1" id="KW-0472">Membrane</keyword>